<name>C0PJR8_MAIZE</name>
<dbReference type="PaxDb" id="4577-GRMZM2G071307_P01"/>
<evidence type="ECO:0000313" key="3">
    <source>
        <dbReference type="EMBL" id="ONM41502.1"/>
    </source>
</evidence>
<dbReference type="eggNOG" id="ENOG502R76Z">
    <property type="taxonomic scope" value="Eukaryota"/>
</dbReference>
<dbReference type="AlphaFoldDB" id="C0PJR8"/>
<dbReference type="OrthoDB" id="1934555at2759"/>
<dbReference type="OMA" id="TVLHGPY"/>
<dbReference type="PANTHER" id="PTHR34371">
    <property type="entry name" value="OS01G0551000 PROTEIN"/>
    <property type="match status" value="1"/>
</dbReference>
<dbReference type="KEGG" id="zma:100383884"/>
<feature type="compositionally biased region" description="Pro residues" evidence="1">
    <location>
        <begin position="44"/>
        <end position="53"/>
    </location>
</feature>
<dbReference type="PANTHER" id="PTHR34371:SF6">
    <property type="entry name" value="MEMBRANE-ASSOCIATED KINASE REGULATOR 6"/>
    <property type="match status" value="1"/>
</dbReference>
<accession>C0PJR8</accession>
<feature type="compositionally biased region" description="Basic and acidic residues" evidence="1">
    <location>
        <begin position="196"/>
        <end position="206"/>
    </location>
</feature>
<reference evidence="2" key="1">
    <citation type="journal article" date="2009" name="PLoS Genet.">
        <title>Sequencing, mapping, and analysis of 27,455 maize full-length cDNAs.</title>
        <authorList>
            <person name="Soderlund C."/>
            <person name="Descour A."/>
            <person name="Kudrna D."/>
            <person name="Bomhoff M."/>
            <person name="Boyd L."/>
            <person name="Currie J."/>
            <person name="Angelova A."/>
            <person name="Collura K."/>
            <person name="Wissotski M."/>
            <person name="Ashley E."/>
            <person name="Morrow D."/>
            <person name="Fernandes J."/>
            <person name="Walbot V."/>
            <person name="Yu Y."/>
        </authorList>
    </citation>
    <scope>NUCLEOTIDE SEQUENCE</scope>
    <source>
        <strain evidence="2">B73</strain>
    </source>
</reference>
<feature type="compositionally biased region" description="Basic and acidic residues" evidence="1">
    <location>
        <begin position="230"/>
        <end position="246"/>
    </location>
</feature>
<sequence>MKADAPATPCRKPAPLPPPPALLAVRARSRSRVADLGFGAAFPGGPPDTPPRRSPVTVPFLWEEAPGKPKAPPPPTAAAPAATNAGPVPEGGGGGGDDEQHDDQARPVPVPLKLPPRLQQVASFAAADTPLLPSPKAVLQGPYYYGCAGDGSRRPPPRWFRSGGAFRRTPSAGVGLFSRTWSKPAPAPAPASGKSRHGDDHERDAAGPDAPWCSPASSSSSSSVSTCFGGDEHGRGKPCADGREVSSEEDGGSPPRGSVRITRLRRNRSLPSVTTSNLWASIRRSFEQITPWSYKFGRSRPPGANATE</sequence>
<feature type="region of interest" description="Disordered" evidence="1">
    <location>
        <begin position="146"/>
        <end position="274"/>
    </location>
</feature>
<feature type="region of interest" description="Disordered" evidence="1">
    <location>
        <begin position="1"/>
        <end position="22"/>
    </location>
</feature>
<dbReference type="EMBL" id="BT068537">
    <property type="protein sequence ID" value="ACN35434.1"/>
    <property type="molecule type" value="mRNA"/>
</dbReference>
<gene>
    <name evidence="3" type="ORF">ZEAMMB73_Zm00001d044518</name>
</gene>
<dbReference type="HOGENOM" id="CLU_047192_0_0_1"/>
<evidence type="ECO:0000313" key="2">
    <source>
        <dbReference type="EMBL" id="ACN35434.1"/>
    </source>
</evidence>
<evidence type="ECO:0000256" key="1">
    <source>
        <dbReference type="SAM" id="MobiDB-lite"/>
    </source>
</evidence>
<reference evidence="3" key="2">
    <citation type="submission" date="2015-12" db="EMBL/GenBank/DDBJ databases">
        <title>Update maize B73 reference genome by single molecule sequencing technologies.</title>
        <authorList>
            <consortium name="Maize Genome Sequencing Project"/>
            <person name="Ware D."/>
        </authorList>
    </citation>
    <scope>NUCLEOTIDE SEQUENCE [LARGE SCALE GENOMIC DNA]</scope>
    <source>
        <tissue evidence="3">Seedling</tissue>
    </source>
</reference>
<dbReference type="InParanoid" id="C0PJR8"/>
<feature type="region of interest" description="Disordered" evidence="1">
    <location>
        <begin position="36"/>
        <end position="112"/>
    </location>
</feature>
<feature type="compositionally biased region" description="Pro residues" evidence="1">
    <location>
        <begin position="12"/>
        <end position="21"/>
    </location>
</feature>
<proteinExistence type="evidence at transcript level"/>
<organism evidence="2">
    <name type="scientific">Zea mays</name>
    <name type="common">Maize</name>
    <dbReference type="NCBI Taxonomy" id="4577"/>
    <lineage>
        <taxon>Eukaryota</taxon>
        <taxon>Viridiplantae</taxon>
        <taxon>Streptophyta</taxon>
        <taxon>Embryophyta</taxon>
        <taxon>Tracheophyta</taxon>
        <taxon>Spermatophyta</taxon>
        <taxon>Magnoliopsida</taxon>
        <taxon>Liliopsida</taxon>
        <taxon>Poales</taxon>
        <taxon>Poaceae</taxon>
        <taxon>PACMAD clade</taxon>
        <taxon>Panicoideae</taxon>
        <taxon>Andropogonodae</taxon>
        <taxon>Andropogoneae</taxon>
        <taxon>Tripsacinae</taxon>
        <taxon>Zea</taxon>
    </lineage>
</organism>
<feature type="compositionally biased region" description="Low complexity" evidence="1">
    <location>
        <begin position="214"/>
        <end position="225"/>
    </location>
</feature>
<protein>
    <submittedName>
        <fullName evidence="2">Uncharacterized protein</fullName>
    </submittedName>
</protein>
<dbReference type="EMBL" id="CM007649">
    <property type="protein sequence ID" value="ONM41502.1"/>
    <property type="molecule type" value="Genomic_DNA"/>
</dbReference>
<feature type="compositionally biased region" description="Low complexity" evidence="1">
    <location>
        <begin position="78"/>
        <end position="87"/>
    </location>
</feature>